<dbReference type="SUPFAM" id="SSF46785">
    <property type="entry name" value="Winged helix' DNA-binding domain"/>
    <property type="match status" value="1"/>
</dbReference>
<evidence type="ECO:0000256" key="1">
    <source>
        <dbReference type="ARBA" id="ARBA00023015"/>
    </source>
</evidence>
<dbReference type="AlphaFoldDB" id="A0A6P1MBZ7"/>
<dbReference type="RefSeq" id="WP_162361930.1">
    <property type="nucleotide sequence ID" value="NZ_CP047591.1"/>
</dbReference>
<accession>A0A6P1MBZ7</accession>
<dbReference type="CDD" id="cd07377">
    <property type="entry name" value="WHTH_GntR"/>
    <property type="match status" value="1"/>
</dbReference>
<keyword evidence="1" id="KW-0805">Transcription regulation</keyword>
<evidence type="ECO:0000313" key="5">
    <source>
        <dbReference type="EMBL" id="QHI72160.1"/>
    </source>
</evidence>
<dbReference type="Pfam" id="PF07729">
    <property type="entry name" value="FCD"/>
    <property type="match status" value="1"/>
</dbReference>
<evidence type="ECO:0000256" key="2">
    <source>
        <dbReference type="ARBA" id="ARBA00023125"/>
    </source>
</evidence>
<dbReference type="GO" id="GO:0003700">
    <property type="term" value="F:DNA-binding transcription factor activity"/>
    <property type="evidence" value="ECO:0007669"/>
    <property type="project" value="InterPro"/>
</dbReference>
<dbReference type="SMART" id="SM00345">
    <property type="entry name" value="HTH_GNTR"/>
    <property type="match status" value="1"/>
</dbReference>
<organism evidence="5 6">
    <name type="scientific">Aminipila terrae</name>
    <dbReference type="NCBI Taxonomy" id="2697030"/>
    <lineage>
        <taxon>Bacteria</taxon>
        <taxon>Bacillati</taxon>
        <taxon>Bacillota</taxon>
        <taxon>Clostridia</taxon>
        <taxon>Peptostreptococcales</taxon>
        <taxon>Anaerovoracaceae</taxon>
        <taxon>Aminipila</taxon>
    </lineage>
</organism>
<gene>
    <name evidence="5" type="ORF">Ami3637_06865</name>
</gene>
<protein>
    <submittedName>
        <fullName evidence="5">FCD domain-containing protein</fullName>
    </submittedName>
</protein>
<name>A0A6P1MBZ7_9FIRM</name>
<dbReference type="EMBL" id="CP047591">
    <property type="protein sequence ID" value="QHI72160.1"/>
    <property type="molecule type" value="Genomic_DNA"/>
</dbReference>
<evidence type="ECO:0000313" key="6">
    <source>
        <dbReference type="Proteomes" id="UP000463883"/>
    </source>
</evidence>
<dbReference type="InterPro" id="IPR000524">
    <property type="entry name" value="Tscrpt_reg_HTH_GntR"/>
</dbReference>
<dbReference type="InterPro" id="IPR036388">
    <property type="entry name" value="WH-like_DNA-bd_sf"/>
</dbReference>
<feature type="domain" description="HTH gntR-type" evidence="4">
    <location>
        <begin position="10"/>
        <end position="77"/>
    </location>
</feature>
<dbReference type="Gene3D" id="1.20.120.530">
    <property type="entry name" value="GntR ligand-binding domain-like"/>
    <property type="match status" value="1"/>
</dbReference>
<dbReference type="SMART" id="SM00895">
    <property type="entry name" value="FCD"/>
    <property type="match status" value="1"/>
</dbReference>
<dbReference type="PANTHER" id="PTHR43537">
    <property type="entry name" value="TRANSCRIPTIONAL REGULATOR, GNTR FAMILY"/>
    <property type="match status" value="1"/>
</dbReference>
<proteinExistence type="predicted"/>
<reference evidence="5 6" key="1">
    <citation type="submission" date="2020-01" db="EMBL/GenBank/DDBJ databases">
        <title>Genomic analysis of Aminipila sp. CBA3637.</title>
        <authorList>
            <person name="Kim Y.B."/>
            <person name="Roh S.W."/>
        </authorList>
    </citation>
    <scope>NUCLEOTIDE SEQUENCE [LARGE SCALE GENOMIC DNA]</scope>
    <source>
        <strain evidence="5 6">CBA3637</strain>
    </source>
</reference>
<dbReference type="KEGG" id="amic:Ami3637_06865"/>
<dbReference type="Pfam" id="PF00392">
    <property type="entry name" value="GntR"/>
    <property type="match status" value="1"/>
</dbReference>
<dbReference type="PANTHER" id="PTHR43537:SF5">
    <property type="entry name" value="UXU OPERON TRANSCRIPTIONAL REGULATOR"/>
    <property type="match status" value="1"/>
</dbReference>
<dbReference type="PRINTS" id="PR00035">
    <property type="entry name" value="HTHGNTR"/>
</dbReference>
<dbReference type="GO" id="GO:0003677">
    <property type="term" value="F:DNA binding"/>
    <property type="evidence" value="ECO:0007669"/>
    <property type="project" value="UniProtKB-KW"/>
</dbReference>
<evidence type="ECO:0000256" key="3">
    <source>
        <dbReference type="ARBA" id="ARBA00023163"/>
    </source>
</evidence>
<dbReference type="InterPro" id="IPR008920">
    <property type="entry name" value="TF_FadR/GntR_C"/>
</dbReference>
<dbReference type="Gene3D" id="1.10.10.10">
    <property type="entry name" value="Winged helix-like DNA-binding domain superfamily/Winged helix DNA-binding domain"/>
    <property type="match status" value="1"/>
</dbReference>
<dbReference type="InterPro" id="IPR011711">
    <property type="entry name" value="GntR_C"/>
</dbReference>
<keyword evidence="2" id="KW-0238">DNA-binding</keyword>
<dbReference type="InterPro" id="IPR036390">
    <property type="entry name" value="WH_DNA-bd_sf"/>
</dbReference>
<keyword evidence="3" id="KW-0804">Transcription</keyword>
<keyword evidence="6" id="KW-1185">Reference proteome</keyword>
<dbReference type="PROSITE" id="PS50949">
    <property type="entry name" value="HTH_GNTR"/>
    <property type="match status" value="1"/>
</dbReference>
<sequence>MSDTKFSSFSSLTDEITELLRERILKGEYVIGEKIIENQIATEFRVSRTPIRDAFKQLESEGLIDYIPNRGSFAKGFTRQDMQDVYAVRSALEQLAVEWAIERITDKELEQLQNQVELMEFYTLRKDCEKVMETNLSFHEIIYNSTRSRFLSHILKSYQQYVQQARRATVSDEENLEVICTEHKEILNAVMAKDVETAKSKIASHLDNSRNRAQLKWNIK</sequence>
<evidence type="ECO:0000259" key="4">
    <source>
        <dbReference type="PROSITE" id="PS50949"/>
    </source>
</evidence>
<dbReference type="Proteomes" id="UP000463883">
    <property type="component" value="Chromosome"/>
</dbReference>
<dbReference type="SUPFAM" id="SSF48008">
    <property type="entry name" value="GntR ligand-binding domain-like"/>
    <property type="match status" value="1"/>
</dbReference>